<name>A0A2H1VTG8_SPOFR</name>
<proteinExistence type="predicted"/>
<reference evidence="3" key="1">
    <citation type="submission" date="2016-07" db="EMBL/GenBank/DDBJ databases">
        <authorList>
            <person name="Bretaudeau A."/>
        </authorList>
    </citation>
    <scope>NUCLEOTIDE SEQUENCE</scope>
    <source>
        <strain evidence="3">Rice</strain>
        <tissue evidence="3">Whole body</tissue>
    </source>
</reference>
<feature type="domain" description="SH3" evidence="2">
    <location>
        <begin position="437"/>
        <end position="490"/>
    </location>
</feature>
<dbReference type="InterPro" id="IPR001452">
    <property type="entry name" value="SH3_domain"/>
</dbReference>
<dbReference type="EMBL" id="ODYU01004346">
    <property type="protein sequence ID" value="SOQ44120.1"/>
    <property type="molecule type" value="Genomic_DNA"/>
</dbReference>
<dbReference type="InterPro" id="IPR036028">
    <property type="entry name" value="SH3-like_dom_sf"/>
</dbReference>
<sequence length="498" mass="56656">MSAPTLNCENVPRFFKRRAMSIVYQLEEPVLGARPPTVGGARIGDLCRATCARVGEITFKELPPPYSERVLAFDVNENQGLNNTSNAPPACEVLDLLANCKISSPVDDDQDTSVEYAEIKDMGLWHSTPLAHRHKSKISLTWVLKENLENAKLTSEKFQSEDRIKNTIIKSEVDKNHHQKPNEIERYRKCKPRDVKDRVVGRNEYYHNLRFRNACEEFANVQDTFSDTSVGTEEYVRKKHRHRHRRKKKSPNGKFGYDIRDLDSFLSEATIDRPGNIPVVIAYPSTLYQTQKDVQQELSLPLGTVVNAVFKNEQWLYAQTPHGDEGYVLYSACLPLGILPNKTSPQKKTPCWESSTDIYPRPCGNLTDNEKEQLRGRTRSECRYPSKTTRRKTKNSCAEKDFDSLYLKTKSVCSNIDKIHEKENRDFRQVKRHTLLVVNSDYVGSVLNKTLTVQKGDVVVLVQGGGVETDVDAEWFYVKKKDGSQGFIPAAVAGYGYI</sequence>
<evidence type="ECO:0000259" key="2">
    <source>
        <dbReference type="Pfam" id="PF07653"/>
    </source>
</evidence>
<gene>
    <name evidence="3" type="ORF">SFRICE_022353</name>
</gene>
<organism evidence="3">
    <name type="scientific">Spodoptera frugiperda</name>
    <name type="common">Fall armyworm</name>
    <dbReference type="NCBI Taxonomy" id="7108"/>
    <lineage>
        <taxon>Eukaryota</taxon>
        <taxon>Metazoa</taxon>
        <taxon>Ecdysozoa</taxon>
        <taxon>Arthropoda</taxon>
        <taxon>Hexapoda</taxon>
        <taxon>Insecta</taxon>
        <taxon>Pterygota</taxon>
        <taxon>Neoptera</taxon>
        <taxon>Endopterygota</taxon>
        <taxon>Lepidoptera</taxon>
        <taxon>Glossata</taxon>
        <taxon>Ditrysia</taxon>
        <taxon>Noctuoidea</taxon>
        <taxon>Noctuidae</taxon>
        <taxon>Amphipyrinae</taxon>
        <taxon>Spodoptera</taxon>
    </lineage>
</organism>
<accession>A0A2H1VTG8</accession>
<keyword evidence="1" id="KW-0728">SH3 domain</keyword>
<protein>
    <submittedName>
        <fullName evidence="3">SFRICE_022353</fullName>
    </submittedName>
</protein>
<evidence type="ECO:0000256" key="1">
    <source>
        <dbReference type="ARBA" id="ARBA00022443"/>
    </source>
</evidence>
<dbReference type="AlphaFoldDB" id="A0A2H1VTG8"/>
<dbReference type="SUPFAM" id="SSF50044">
    <property type="entry name" value="SH3-domain"/>
    <property type="match status" value="1"/>
</dbReference>
<evidence type="ECO:0000313" key="3">
    <source>
        <dbReference type="EMBL" id="SOQ44120.1"/>
    </source>
</evidence>
<dbReference type="Pfam" id="PF07653">
    <property type="entry name" value="SH3_2"/>
    <property type="match status" value="1"/>
</dbReference>
<dbReference type="Gene3D" id="2.30.30.40">
    <property type="entry name" value="SH3 Domains"/>
    <property type="match status" value="1"/>
</dbReference>